<accession>A0ABT8XFQ8</accession>
<feature type="region of interest" description="Disordered" evidence="3">
    <location>
        <begin position="30"/>
        <end position="103"/>
    </location>
</feature>
<comment type="similarity">
    <text evidence="2">Belongs to the thioredoxin family. DsbA subfamily.</text>
</comment>
<dbReference type="PANTHER" id="PTHR13887:SF56">
    <property type="entry name" value="THIOREDOXIN-LIKE REDUCTASE RV2466C"/>
    <property type="match status" value="1"/>
</dbReference>
<dbReference type="SUPFAM" id="SSF52833">
    <property type="entry name" value="Thioredoxin-like"/>
    <property type="match status" value="1"/>
</dbReference>
<dbReference type="PROSITE" id="PS51352">
    <property type="entry name" value="THIOREDOXIN_2"/>
    <property type="match status" value="1"/>
</dbReference>
<evidence type="ECO:0000256" key="1">
    <source>
        <dbReference type="ARBA" id="ARBA00003565"/>
    </source>
</evidence>
<dbReference type="Proteomes" id="UP001177080">
    <property type="component" value="Unassembled WGS sequence"/>
</dbReference>
<gene>
    <name evidence="6" type="ORF">GB928_015190</name>
</gene>
<keyword evidence="7" id="KW-1185">Reference proteome</keyword>
<dbReference type="InterPro" id="IPR012336">
    <property type="entry name" value="Thioredoxin-like_fold"/>
</dbReference>
<feature type="compositionally biased region" description="Low complexity" evidence="3">
    <location>
        <begin position="38"/>
        <end position="94"/>
    </location>
</feature>
<proteinExistence type="inferred from homology"/>
<evidence type="ECO:0000256" key="3">
    <source>
        <dbReference type="SAM" id="MobiDB-lite"/>
    </source>
</evidence>
<keyword evidence="4" id="KW-0732">Signal</keyword>
<feature type="signal peptide" evidence="4">
    <location>
        <begin position="1"/>
        <end position="19"/>
    </location>
</feature>
<evidence type="ECO:0000256" key="4">
    <source>
        <dbReference type="SAM" id="SignalP"/>
    </source>
</evidence>
<dbReference type="RefSeq" id="WP_244760224.1">
    <property type="nucleotide sequence ID" value="NZ_JALJCJ010000002.1"/>
</dbReference>
<dbReference type="InterPro" id="IPR013766">
    <property type="entry name" value="Thioredoxin_domain"/>
</dbReference>
<comment type="caution">
    <text evidence="6">The sequence shown here is derived from an EMBL/GenBank/DDBJ whole genome shotgun (WGS) entry which is preliminary data.</text>
</comment>
<dbReference type="Gene3D" id="3.40.30.10">
    <property type="entry name" value="Glutaredoxin"/>
    <property type="match status" value="1"/>
</dbReference>
<feature type="chain" id="PRO_5045527324" evidence="4">
    <location>
        <begin position="20"/>
        <end position="293"/>
    </location>
</feature>
<sequence>MSLSEMSLMKRLFSGVAVAALAVTLAACSDEKKETAKAPETSQTTTESASSTPATSTETTTETATTPTTSTASGTAATTTTTTTETAQAPAAEAKSVELPTSEGDVDMAEVLKPGALPDMALGEANAPVTIVEYMSTTCPHCAAFHNNTFDAIKAKYVDGGKVRFIVREFPFDPRAAAAFMLARCNPQDTTKLTEAAQYYPMISMLMKQQETWAAAQDGREALLQMSKLAGFTQESFQACLTNQKLLDDVNAVRERGAKDFGVAATPTFLINGKRYSGDMSVDTMSALIDSLL</sequence>
<feature type="domain" description="Thioredoxin" evidence="5">
    <location>
        <begin position="88"/>
        <end position="293"/>
    </location>
</feature>
<dbReference type="Pfam" id="PF13462">
    <property type="entry name" value="Thioredoxin_4"/>
    <property type="match status" value="1"/>
</dbReference>
<evidence type="ECO:0000259" key="5">
    <source>
        <dbReference type="PROSITE" id="PS51352"/>
    </source>
</evidence>
<evidence type="ECO:0000313" key="6">
    <source>
        <dbReference type="EMBL" id="MDO6122536.1"/>
    </source>
</evidence>
<evidence type="ECO:0000313" key="7">
    <source>
        <dbReference type="Proteomes" id="UP001177080"/>
    </source>
</evidence>
<protein>
    <submittedName>
        <fullName evidence="6">DsbA family protein</fullName>
    </submittedName>
</protein>
<name>A0ABT8XFQ8_9HYPH</name>
<dbReference type="EMBL" id="WHSC02000006">
    <property type="protein sequence ID" value="MDO6122536.1"/>
    <property type="molecule type" value="Genomic_DNA"/>
</dbReference>
<dbReference type="CDD" id="cd02972">
    <property type="entry name" value="DsbA_family"/>
    <property type="match status" value="1"/>
</dbReference>
<organism evidence="6 7">
    <name type="scientific">Shinella curvata</name>
    <dbReference type="NCBI Taxonomy" id="1817964"/>
    <lineage>
        <taxon>Bacteria</taxon>
        <taxon>Pseudomonadati</taxon>
        <taxon>Pseudomonadota</taxon>
        <taxon>Alphaproteobacteria</taxon>
        <taxon>Hyphomicrobiales</taxon>
        <taxon>Rhizobiaceae</taxon>
        <taxon>Shinella</taxon>
    </lineage>
</organism>
<dbReference type="InterPro" id="IPR036249">
    <property type="entry name" value="Thioredoxin-like_sf"/>
</dbReference>
<comment type="function">
    <text evidence="1">May be required for disulfide bond formation in some proteins.</text>
</comment>
<evidence type="ECO:0000256" key="2">
    <source>
        <dbReference type="ARBA" id="ARBA00005791"/>
    </source>
</evidence>
<reference evidence="6" key="1">
    <citation type="submission" date="2022-04" db="EMBL/GenBank/DDBJ databases">
        <title>Shinella lacus sp. nov., a novel member of the genus Shinella from water.</title>
        <authorList>
            <person name="Deng Y."/>
        </authorList>
    </citation>
    <scope>NUCLEOTIDE SEQUENCE</scope>
    <source>
        <strain evidence="6">JCM 31239</strain>
    </source>
</reference>
<dbReference type="PANTHER" id="PTHR13887">
    <property type="entry name" value="GLUTATHIONE S-TRANSFERASE KAPPA"/>
    <property type="match status" value="1"/>
</dbReference>